<organism evidence="13 14">
    <name type="scientific">Butyrivibrio fibrisolvens</name>
    <dbReference type="NCBI Taxonomy" id="831"/>
    <lineage>
        <taxon>Bacteria</taxon>
        <taxon>Bacillati</taxon>
        <taxon>Bacillota</taxon>
        <taxon>Clostridia</taxon>
        <taxon>Lachnospirales</taxon>
        <taxon>Lachnospiraceae</taxon>
        <taxon>Butyrivibrio</taxon>
    </lineage>
</organism>
<dbReference type="GO" id="GO:0009252">
    <property type="term" value="P:peptidoglycan biosynthetic process"/>
    <property type="evidence" value="ECO:0007669"/>
    <property type="project" value="UniProtKB-KW"/>
</dbReference>
<dbReference type="EMBL" id="FOGJ01000012">
    <property type="protein sequence ID" value="SER86803.1"/>
    <property type="molecule type" value="Genomic_DNA"/>
</dbReference>
<dbReference type="GO" id="GO:0008716">
    <property type="term" value="F:D-alanine-D-alanine ligase activity"/>
    <property type="evidence" value="ECO:0007669"/>
    <property type="project" value="InterPro"/>
</dbReference>
<evidence type="ECO:0000256" key="2">
    <source>
        <dbReference type="ARBA" id="ARBA00010871"/>
    </source>
</evidence>
<keyword evidence="9" id="KW-0961">Cell wall biogenesis/degradation</keyword>
<evidence type="ECO:0000256" key="8">
    <source>
        <dbReference type="ARBA" id="ARBA00022984"/>
    </source>
</evidence>
<dbReference type="GO" id="GO:0005737">
    <property type="term" value="C:cytoplasm"/>
    <property type="evidence" value="ECO:0007669"/>
    <property type="project" value="UniProtKB-SubCell"/>
</dbReference>
<evidence type="ECO:0000313" key="13">
    <source>
        <dbReference type="EMBL" id="SER86803.1"/>
    </source>
</evidence>
<dbReference type="Proteomes" id="UP000182584">
    <property type="component" value="Unassembled WGS sequence"/>
</dbReference>
<dbReference type="InterPro" id="IPR000291">
    <property type="entry name" value="D-Ala_lig_Van_CS"/>
</dbReference>
<accession>A0A1H9SQX8</accession>
<dbReference type="Gene3D" id="3.40.50.20">
    <property type="match status" value="1"/>
</dbReference>
<comment type="similarity">
    <text evidence="2">Belongs to the D-alanine--D-alanine ligase family.</text>
</comment>
<feature type="domain" description="ATP-grasp" evidence="11">
    <location>
        <begin position="99"/>
        <end position="304"/>
    </location>
</feature>
<evidence type="ECO:0000259" key="11">
    <source>
        <dbReference type="PROSITE" id="PS50975"/>
    </source>
</evidence>
<dbReference type="InterPro" id="IPR011761">
    <property type="entry name" value="ATP-grasp"/>
</dbReference>
<evidence type="ECO:0000313" key="12">
    <source>
        <dbReference type="EMBL" id="PWT28254.1"/>
    </source>
</evidence>
<dbReference type="AlphaFoldDB" id="A0A1H9SQX8"/>
<dbReference type="PANTHER" id="PTHR23132:SF23">
    <property type="entry name" value="D-ALANINE--D-ALANINE LIGASE B"/>
    <property type="match status" value="1"/>
</dbReference>
<dbReference type="Pfam" id="PF07478">
    <property type="entry name" value="Dala_Dala_lig_C"/>
    <property type="match status" value="1"/>
</dbReference>
<name>A0A1H9SQX8_BUTFI</name>
<dbReference type="GO" id="GO:0046872">
    <property type="term" value="F:metal ion binding"/>
    <property type="evidence" value="ECO:0007669"/>
    <property type="project" value="InterPro"/>
</dbReference>
<evidence type="ECO:0000256" key="9">
    <source>
        <dbReference type="ARBA" id="ARBA00023316"/>
    </source>
</evidence>
<evidence type="ECO:0000256" key="3">
    <source>
        <dbReference type="ARBA" id="ARBA00022490"/>
    </source>
</evidence>
<dbReference type="GO" id="GO:0008360">
    <property type="term" value="P:regulation of cell shape"/>
    <property type="evidence" value="ECO:0007669"/>
    <property type="project" value="UniProtKB-KW"/>
</dbReference>
<dbReference type="GO" id="GO:0071555">
    <property type="term" value="P:cell wall organization"/>
    <property type="evidence" value="ECO:0007669"/>
    <property type="project" value="UniProtKB-KW"/>
</dbReference>
<dbReference type="Gene3D" id="3.30.1490.20">
    <property type="entry name" value="ATP-grasp fold, A domain"/>
    <property type="match status" value="1"/>
</dbReference>
<gene>
    <name evidence="12" type="ORF">CPT75_14575</name>
    <name evidence="13" type="ORF">SAMN04487884_112132</name>
</gene>
<dbReference type="GO" id="GO:0005524">
    <property type="term" value="F:ATP binding"/>
    <property type="evidence" value="ECO:0007669"/>
    <property type="project" value="UniProtKB-UniRule"/>
</dbReference>
<dbReference type="RefSeq" id="WP_027215566.1">
    <property type="nucleotide sequence ID" value="NZ_CM009896.1"/>
</dbReference>
<reference evidence="12 15" key="2">
    <citation type="submission" date="2017-09" db="EMBL/GenBank/DDBJ databases">
        <title>High-quality draft genome sequence of Butyrivibrio fibrisolvens INBov1, isolated from cow rumen.</title>
        <authorList>
            <person name="Rodriguez Hernaez J."/>
            <person name="Rivarola M."/>
            <person name="Paniego N."/>
            <person name="Cravero S."/>
            <person name="Ceron Cucchi M."/>
            <person name="Martinez M.C."/>
        </authorList>
    </citation>
    <scope>NUCLEOTIDE SEQUENCE [LARGE SCALE GENOMIC DNA]</scope>
    <source>
        <strain evidence="12 15">INBov1</strain>
    </source>
</reference>
<reference evidence="13 14" key="1">
    <citation type="submission" date="2016-10" db="EMBL/GenBank/DDBJ databases">
        <authorList>
            <person name="de Groot N.N."/>
        </authorList>
    </citation>
    <scope>NUCLEOTIDE SEQUENCE [LARGE SCALE GENOMIC DNA]</scope>
    <source>
        <strain evidence="13 14">AR40</strain>
    </source>
</reference>
<keyword evidence="8" id="KW-0573">Peptidoglycan synthesis</keyword>
<dbReference type="PROSITE" id="PS00844">
    <property type="entry name" value="DALA_DALA_LIGASE_2"/>
    <property type="match status" value="1"/>
</dbReference>
<dbReference type="PROSITE" id="PS50975">
    <property type="entry name" value="ATP_GRASP"/>
    <property type="match status" value="1"/>
</dbReference>
<dbReference type="InterPro" id="IPR011095">
    <property type="entry name" value="Dala_Dala_lig_C"/>
</dbReference>
<dbReference type="Proteomes" id="UP000245488">
    <property type="component" value="Chromosome"/>
</dbReference>
<dbReference type="InterPro" id="IPR013815">
    <property type="entry name" value="ATP_grasp_subdomain_1"/>
</dbReference>
<keyword evidence="3" id="KW-0963">Cytoplasm</keyword>
<comment type="subcellular location">
    <subcellularLocation>
        <location evidence="1">Cytoplasm</location>
    </subcellularLocation>
</comment>
<evidence type="ECO:0000313" key="15">
    <source>
        <dbReference type="Proteomes" id="UP000245488"/>
    </source>
</evidence>
<keyword evidence="5 10" id="KW-0547">Nucleotide-binding</keyword>
<evidence type="ECO:0000256" key="1">
    <source>
        <dbReference type="ARBA" id="ARBA00004496"/>
    </source>
</evidence>
<dbReference type="PANTHER" id="PTHR23132">
    <property type="entry name" value="D-ALANINE--D-ALANINE LIGASE"/>
    <property type="match status" value="1"/>
</dbReference>
<keyword evidence="15" id="KW-1185">Reference proteome</keyword>
<proteinExistence type="inferred from homology"/>
<evidence type="ECO:0000256" key="10">
    <source>
        <dbReference type="PROSITE-ProRule" id="PRU00409"/>
    </source>
</evidence>
<sequence>MNISIVYGGTSEERYASSQNAHDIADALNSKGYKTKLIEFGMDIMATIKAAGTDVVFVCTQGKGYGDGTLQGMLEHEKIPYTGSGMRAASLINDKILCKSLFDKYNIRTPKWEILYKSRFMQGDFDFDALGYPFVAKAPTQGGSYGITLIQGPDDLPKIEDIFKYDDPILLERYINGKFYTAGIYERKGDIVSLPVVEGRDLDLFSSNRPDDPQLIVFTGNYDIAKSSLEKELEDEILKIARKVWNITYARGLARVDFMVSDTGNEPYVLEINAVPGLKRNSLMPREAQLMGIAYEDFIEDILLTALNQYTI</sequence>
<evidence type="ECO:0000256" key="7">
    <source>
        <dbReference type="ARBA" id="ARBA00022960"/>
    </source>
</evidence>
<dbReference type="OrthoDB" id="9813261at2"/>
<evidence type="ECO:0000313" key="14">
    <source>
        <dbReference type="Proteomes" id="UP000182584"/>
    </source>
</evidence>
<evidence type="ECO:0000256" key="5">
    <source>
        <dbReference type="ARBA" id="ARBA00022741"/>
    </source>
</evidence>
<dbReference type="Gene3D" id="3.30.470.20">
    <property type="entry name" value="ATP-grasp fold, B domain"/>
    <property type="match status" value="1"/>
</dbReference>
<keyword evidence="7" id="KW-0133">Cell shape</keyword>
<dbReference type="EMBL" id="NXNG01000001">
    <property type="protein sequence ID" value="PWT28254.1"/>
    <property type="molecule type" value="Genomic_DNA"/>
</dbReference>
<keyword evidence="6 10" id="KW-0067">ATP-binding</keyword>
<dbReference type="SUPFAM" id="SSF52440">
    <property type="entry name" value="PreATP-grasp domain"/>
    <property type="match status" value="1"/>
</dbReference>
<dbReference type="SUPFAM" id="SSF56059">
    <property type="entry name" value="Glutathione synthetase ATP-binding domain-like"/>
    <property type="match status" value="1"/>
</dbReference>
<keyword evidence="4 13" id="KW-0436">Ligase</keyword>
<evidence type="ECO:0000256" key="4">
    <source>
        <dbReference type="ARBA" id="ARBA00022598"/>
    </source>
</evidence>
<protein>
    <submittedName>
        <fullName evidence="13">D-alanine-D-alanine ligase</fullName>
    </submittedName>
</protein>
<dbReference type="InterPro" id="IPR016185">
    <property type="entry name" value="PreATP-grasp_dom_sf"/>
</dbReference>
<evidence type="ECO:0000256" key="6">
    <source>
        <dbReference type="ARBA" id="ARBA00022840"/>
    </source>
</evidence>